<dbReference type="PANTHER" id="PTHR12677:SF59">
    <property type="entry name" value="GOLGI APPARATUS MEMBRANE PROTEIN TVP38-RELATED"/>
    <property type="match status" value="1"/>
</dbReference>
<evidence type="ECO:0000313" key="9">
    <source>
        <dbReference type="EMBL" id="CDI76723.1"/>
    </source>
</evidence>
<evidence type="ECO:0000256" key="1">
    <source>
        <dbReference type="ARBA" id="ARBA00004651"/>
    </source>
</evidence>
<dbReference type="GO" id="GO:0005886">
    <property type="term" value="C:plasma membrane"/>
    <property type="evidence" value="ECO:0007669"/>
    <property type="project" value="UniProtKB-SubCell"/>
</dbReference>
<accession>U6GBL3</accession>
<evidence type="ECO:0000256" key="3">
    <source>
        <dbReference type="ARBA" id="ARBA00022692"/>
    </source>
</evidence>
<evidence type="ECO:0000313" key="10">
    <source>
        <dbReference type="Proteomes" id="UP000018050"/>
    </source>
</evidence>
<dbReference type="OrthoDB" id="166803at2759"/>
<comment type="subcellular location">
    <subcellularLocation>
        <location evidence="1">Cell membrane</location>
        <topology evidence="1">Multi-pass membrane protein</topology>
    </subcellularLocation>
</comment>
<dbReference type="InterPro" id="IPR032816">
    <property type="entry name" value="VTT_dom"/>
</dbReference>
<reference evidence="9" key="1">
    <citation type="submission" date="2013-10" db="EMBL/GenBank/DDBJ databases">
        <title>Genomic analysis of the causative agents of coccidiosis in chickens.</title>
        <authorList>
            <person name="Reid A.J."/>
            <person name="Blake D."/>
            <person name="Billington K."/>
            <person name="Browne H."/>
            <person name="Dunn M."/>
            <person name="Hung S."/>
            <person name="Kawahara F."/>
            <person name="Miranda-Saavedra D."/>
            <person name="Mourier T."/>
            <person name="Nagra H."/>
            <person name="Otto T.D."/>
            <person name="Rawlings N."/>
            <person name="Sanchez A."/>
            <person name="Sanders M."/>
            <person name="Subramaniam C."/>
            <person name="Tay Y."/>
            <person name="Dear P."/>
            <person name="Doerig C."/>
            <person name="Gruber A."/>
            <person name="Parkinson J."/>
            <person name="Shirley M."/>
            <person name="Wan K.L."/>
            <person name="Berriman M."/>
            <person name="Tomley F."/>
            <person name="Pain A."/>
        </authorList>
    </citation>
    <scope>NUCLEOTIDE SEQUENCE</scope>
    <source>
        <strain evidence="9">Houghton</strain>
    </source>
</reference>
<keyword evidence="4 7" id="KW-1133">Transmembrane helix</keyword>
<protein>
    <recommendedName>
        <fullName evidence="8">VTT domain-containing protein</fullName>
    </recommendedName>
</protein>
<keyword evidence="10" id="KW-1185">Reference proteome</keyword>
<gene>
    <name evidence="9" type="ORF">EAH_00003720</name>
</gene>
<dbReference type="PANTHER" id="PTHR12677">
    <property type="entry name" value="GOLGI APPARATUS MEMBRANE PROTEIN TVP38-RELATED"/>
    <property type="match status" value="1"/>
</dbReference>
<feature type="transmembrane region" description="Helical" evidence="7">
    <location>
        <begin position="67"/>
        <end position="84"/>
    </location>
</feature>
<sequence length="303" mass="32808">MAVFLRFFSQRHSPRRGSLEDVAAVSPREKELLTLEKHPRSEPPSSESPDVRPDSEETPLACGSTQSVLAGLAVGVFLVLLWFLPLKDVLRQVVECQRNSPATYVLTYIVAGLLIPAPLLSVLAGVLMGPSPLAVVVILCGSLGSACLAFAISRFLLRQFVVRRFVRRSQQLQAIELALQKDSVKLVLCTRVILPFTFNNYFLGTTPISATTFALSTVLTGIPFAVLYAIVGGELQSLDSALAAKSFALQGTEVNVFGLCTVSKKHLEVTGICAGICLCFFVVRTIKQFASRVIAEAQLEPRG</sequence>
<feature type="domain" description="VTT" evidence="8">
    <location>
        <begin position="115"/>
        <end position="232"/>
    </location>
</feature>
<evidence type="ECO:0000259" key="8">
    <source>
        <dbReference type="Pfam" id="PF09335"/>
    </source>
</evidence>
<dbReference type="GeneID" id="25268442"/>
<feature type="region of interest" description="Disordered" evidence="6">
    <location>
        <begin position="33"/>
        <end position="59"/>
    </location>
</feature>
<evidence type="ECO:0000256" key="2">
    <source>
        <dbReference type="ARBA" id="ARBA00022475"/>
    </source>
</evidence>
<dbReference type="EMBL" id="HG670450">
    <property type="protein sequence ID" value="CDI76723.1"/>
    <property type="molecule type" value="Genomic_DNA"/>
</dbReference>
<evidence type="ECO:0000256" key="4">
    <source>
        <dbReference type="ARBA" id="ARBA00022989"/>
    </source>
</evidence>
<evidence type="ECO:0000256" key="7">
    <source>
        <dbReference type="SAM" id="Phobius"/>
    </source>
</evidence>
<proteinExistence type="predicted"/>
<feature type="transmembrane region" description="Helical" evidence="7">
    <location>
        <begin position="105"/>
        <end position="127"/>
    </location>
</feature>
<dbReference type="InterPro" id="IPR015414">
    <property type="entry name" value="TMEM64"/>
</dbReference>
<dbReference type="OMA" id="CAGICLC"/>
<dbReference type="Proteomes" id="UP000018050">
    <property type="component" value="Unassembled WGS sequence"/>
</dbReference>
<name>U6GBL3_EIMAC</name>
<feature type="transmembrane region" description="Helical" evidence="7">
    <location>
        <begin position="133"/>
        <end position="157"/>
    </location>
</feature>
<evidence type="ECO:0000256" key="5">
    <source>
        <dbReference type="ARBA" id="ARBA00023136"/>
    </source>
</evidence>
<keyword evidence="2" id="KW-1003">Cell membrane</keyword>
<keyword evidence="3 7" id="KW-0812">Transmembrane</keyword>
<organism evidence="9 10">
    <name type="scientific">Eimeria acervulina</name>
    <name type="common">Coccidian parasite</name>
    <dbReference type="NCBI Taxonomy" id="5801"/>
    <lineage>
        <taxon>Eukaryota</taxon>
        <taxon>Sar</taxon>
        <taxon>Alveolata</taxon>
        <taxon>Apicomplexa</taxon>
        <taxon>Conoidasida</taxon>
        <taxon>Coccidia</taxon>
        <taxon>Eucoccidiorida</taxon>
        <taxon>Eimeriorina</taxon>
        <taxon>Eimeriidae</taxon>
        <taxon>Eimeria</taxon>
    </lineage>
</organism>
<reference evidence="9" key="2">
    <citation type="submission" date="2013-10" db="EMBL/GenBank/DDBJ databases">
        <authorList>
            <person name="Aslett M."/>
        </authorList>
    </citation>
    <scope>NUCLEOTIDE SEQUENCE</scope>
    <source>
        <strain evidence="9">Houghton</strain>
    </source>
</reference>
<keyword evidence="5 7" id="KW-0472">Membrane</keyword>
<dbReference type="RefSeq" id="XP_013252788.1">
    <property type="nucleotide sequence ID" value="XM_013397334.1"/>
</dbReference>
<dbReference type="AlphaFoldDB" id="U6GBL3"/>
<dbReference type="VEuPathDB" id="ToxoDB:EAH_00003720"/>
<evidence type="ECO:0000256" key="6">
    <source>
        <dbReference type="SAM" id="MobiDB-lite"/>
    </source>
</evidence>
<dbReference type="Pfam" id="PF09335">
    <property type="entry name" value="VTT_dom"/>
    <property type="match status" value="1"/>
</dbReference>